<sequence length="541" mass="60524">MNIFRSCVTPDKRFVYGIHKPGYRVNNLRQATQICSLGHTPEGELVTNEGNFPESAIEINDADWVFEIPNAFPFKGATFIKKGWADARADNLEQICIEPVKTVSMSALLRDQHCPPDILKKFPEPVLLALATCATDPDDLSNLAEQSCVIEKDAAGQPVGIGYEKTSHGGFRPIIHNVALFEAVANNPALPDAYKIAMVLRPGVQGNSPIVAEWPQDETSHVYEYLRSNSYISGGHYAANMAEDAIRYSIATLTRKDVRALRHLYYQRSYVRLAEELEIPLPAEGRMLDAAELEKLRQKIVAHQPPAMLSATLWGWNFGFDYAPTKYRLHASHQQIHQQYAMLPKEIEAYSGSLTKSCGTIPSYGCGDLIADAIEQYKKCHDRDLFTDYRVALATNQRMDGRQDLDASLVVWQDNQAMLFVPKAQTSQWELQLMTLPDANGSVAGNIVEADETVRESLDQGIFMAQKALARLGAKMVTSIEYPKRIGDDGRQAQPLLYSFLPRLPESPGGFSEAQFRFINGHYPEDFAAACRRQLKKEHLE</sequence>
<reference evidence="1 2" key="1">
    <citation type="submission" date="2017-10" db="EMBL/GenBank/DDBJ databases">
        <title>Novel microbial diversity and functional potential in the marine mammal oral microbiome.</title>
        <authorList>
            <person name="Dudek N.K."/>
            <person name="Sun C.L."/>
            <person name="Burstein D."/>
            <person name="Kantor R.S."/>
            <person name="Aliaga Goltsman D.S."/>
            <person name="Bik E.M."/>
            <person name="Thomas B.C."/>
            <person name="Banfield J.F."/>
            <person name="Relman D.A."/>
        </authorList>
    </citation>
    <scope>NUCLEOTIDE SEQUENCE [LARGE SCALE GENOMIC DNA]</scope>
    <source>
        <strain evidence="1">DOLZORAL124_49_17</strain>
    </source>
</reference>
<organism evidence="1 2">
    <name type="scientific">candidate division KSB3 bacterium</name>
    <dbReference type="NCBI Taxonomy" id="2044937"/>
    <lineage>
        <taxon>Bacteria</taxon>
        <taxon>candidate division KSB3</taxon>
    </lineage>
</organism>
<dbReference type="EMBL" id="PDPS01000092">
    <property type="protein sequence ID" value="PID55489.1"/>
    <property type="molecule type" value="Genomic_DNA"/>
</dbReference>
<gene>
    <name evidence="1" type="ORF">CSB45_15785</name>
</gene>
<evidence type="ECO:0000313" key="1">
    <source>
        <dbReference type="EMBL" id="PID55489.1"/>
    </source>
</evidence>
<comment type="caution">
    <text evidence="1">The sequence shown here is derived from an EMBL/GenBank/DDBJ whole genome shotgun (WGS) entry which is preliminary data.</text>
</comment>
<dbReference type="AlphaFoldDB" id="A0A2G6E071"/>
<name>A0A2G6E071_9BACT</name>
<evidence type="ECO:0000313" key="2">
    <source>
        <dbReference type="Proteomes" id="UP000229740"/>
    </source>
</evidence>
<accession>A0A2G6E071</accession>
<dbReference type="Proteomes" id="UP000229740">
    <property type="component" value="Unassembled WGS sequence"/>
</dbReference>
<proteinExistence type="predicted"/>
<protein>
    <submittedName>
        <fullName evidence="1">Uncharacterized protein</fullName>
    </submittedName>
</protein>